<dbReference type="PANTHER" id="PTHR43279">
    <property type="entry name" value="CATECHOL-2,3-DIOXYGENASE"/>
    <property type="match status" value="1"/>
</dbReference>
<reference evidence="3 5" key="2">
    <citation type="journal article" date="2019" name="Sci. Transl. Med.">
        <title>Quorum sensing between bacterial species on the skin protects against epidermal injury in atopic dermatitis.</title>
        <authorList>
            <person name="Williams M.R."/>
        </authorList>
    </citation>
    <scope>NUCLEOTIDE SEQUENCE [LARGE SCALE GENOMIC DNA]</scope>
    <source>
        <strain evidence="3 5">E7</strain>
    </source>
</reference>
<evidence type="ECO:0000313" key="2">
    <source>
        <dbReference type="EMBL" id="KXA39666.1"/>
    </source>
</evidence>
<evidence type="ECO:0000313" key="4">
    <source>
        <dbReference type="Proteomes" id="UP000070063"/>
    </source>
</evidence>
<evidence type="ECO:0000313" key="3">
    <source>
        <dbReference type="EMBL" id="TBW72785.1"/>
    </source>
</evidence>
<dbReference type="STRING" id="28035.B6N84_08280"/>
<gene>
    <name evidence="3" type="ORF">EQ812_02795</name>
    <name evidence="2" type="ORF">HMPREF3225_00566</name>
</gene>
<proteinExistence type="predicted"/>
<dbReference type="InterPro" id="IPR037523">
    <property type="entry name" value="VOC_core"/>
</dbReference>
<protein>
    <submittedName>
        <fullName evidence="2">Glyoxalase family protein</fullName>
    </submittedName>
    <submittedName>
        <fullName evidence="3">VOC family protein</fullName>
    </submittedName>
</protein>
<dbReference type="GeneID" id="58089991"/>
<dbReference type="PANTHER" id="PTHR43279:SF1">
    <property type="entry name" value="CATECHOL-2,3-DIOXYGENASE"/>
    <property type="match status" value="1"/>
</dbReference>
<evidence type="ECO:0000313" key="5">
    <source>
        <dbReference type="Proteomes" id="UP000293637"/>
    </source>
</evidence>
<dbReference type="Proteomes" id="UP000070063">
    <property type="component" value="Unassembled WGS sequence"/>
</dbReference>
<dbReference type="EMBL" id="SCHB01000002">
    <property type="protein sequence ID" value="TBW72785.1"/>
    <property type="molecule type" value="Genomic_DNA"/>
</dbReference>
<dbReference type="PROSITE" id="PS51819">
    <property type="entry name" value="VOC"/>
    <property type="match status" value="1"/>
</dbReference>
<dbReference type="Proteomes" id="UP000293637">
    <property type="component" value="Unassembled WGS sequence"/>
</dbReference>
<dbReference type="AlphaFoldDB" id="A0A133Q9V8"/>
<dbReference type="RefSeq" id="WP_002459352.1">
    <property type="nucleotide sequence ID" value="NZ_AP021848.1"/>
</dbReference>
<comment type="caution">
    <text evidence="3">The sequence shown here is derived from an EMBL/GenBank/DDBJ whole genome shotgun (WGS) entry which is preliminary data.</text>
</comment>
<dbReference type="InterPro" id="IPR029068">
    <property type="entry name" value="Glyas_Bleomycin-R_OHBP_Dase"/>
</dbReference>
<name>A0A133Q9V8_STALU</name>
<feature type="domain" description="VOC" evidence="1">
    <location>
        <begin position="9"/>
        <end position="125"/>
    </location>
</feature>
<organism evidence="3 5">
    <name type="scientific">Staphylococcus lugdunensis</name>
    <dbReference type="NCBI Taxonomy" id="28035"/>
    <lineage>
        <taxon>Bacteria</taxon>
        <taxon>Bacillati</taxon>
        <taxon>Bacillota</taxon>
        <taxon>Bacilli</taxon>
        <taxon>Bacillales</taxon>
        <taxon>Staphylococcaceae</taxon>
        <taxon>Staphylococcus</taxon>
    </lineage>
</organism>
<dbReference type="EMBL" id="LRQI01000024">
    <property type="protein sequence ID" value="KXA39666.1"/>
    <property type="molecule type" value="Genomic_DNA"/>
</dbReference>
<dbReference type="Gene3D" id="3.10.180.10">
    <property type="entry name" value="2,3-Dihydroxybiphenyl 1,2-Dioxygenase, domain 1"/>
    <property type="match status" value="2"/>
</dbReference>
<dbReference type="eggNOG" id="COG2514">
    <property type="taxonomic scope" value="Bacteria"/>
</dbReference>
<accession>A0A133Q9V8</accession>
<evidence type="ECO:0000259" key="1">
    <source>
        <dbReference type="PROSITE" id="PS51819"/>
    </source>
</evidence>
<sequence length="265" mass="30521">MFHSAEAHFVNGITLNVKNLAALRPFYEDVIGFQVVTASINCVQYDVGLSHHILTLQEISSGREPQLTEAGLFYIGILLPHNSDLANLMVQFSDFDIPMNGGEQSTSTSLFVEDPEGNMLKFYVDYPLEDWLYRTHLHSMHIKAMNIPKLLSYTTEVGWQGIPKDTKIGNIHLKTTRLSEVEQYYKAYFGLKKSAQLDKMSLFLASQYYHHHIALNHWISRVKRVDNEHTYGLALIDFYYPETTHLWLKGPDGLQFRFNFIKVES</sequence>
<reference evidence="2 4" key="1">
    <citation type="submission" date="2016-01" db="EMBL/GenBank/DDBJ databases">
        <authorList>
            <person name="Mitreva M."/>
            <person name="Pepin K.H."/>
            <person name="Mihindukulasuriya K.A."/>
            <person name="Fulton R."/>
            <person name="Fronick C."/>
            <person name="O'Laughlin M."/>
            <person name="Miner T."/>
            <person name="Herter B."/>
            <person name="Rosa B.A."/>
            <person name="Cordes M."/>
            <person name="Tomlinson C."/>
            <person name="Wollam A."/>
            <person name="Palsikar V.B."/>
            <person name="Mardis E.R."/>
            <person name="Wilson R.K."/>
        </authorList>
    </citation>
    <scope>NUCLEOTIDE SEQUENCE [LARGE SCALE GENOMIC DNA]</scope>
    <source>
        <strain evidence="2 4">MJR7738</strain>
    </source>
</reference>
<dbReference type="SUPFAM" id="SSF54593">
    <property type="entry name" value="Glyoxalase/Bleomycin resistance protein/Dihydroxybiphenyl dioxygenase"/>
    <property type="match status" value="2"/>
</dbReference>